<dbReference type="PROSITE" id="PS51502">
    <property type="entry name" value="S_R_A_B_BARREL"/>
    <property type="match status" value="1"/>
</dbReference>
<protein>
    <recommendedName>
        <fullName evidence="2">Stress-response A/B barrel domain-containing protein</fullName>
    </recommendedName>
</protein>
<reference evidence="3" key="1">
    <citation type="submission" date="2023-05" db="EMBL/GenBank/DDBJ databases">
        <title>Nepenthes gracilis genome sequencing.</title>
        <authorList>
            <person name="Fukushima K."/>
        </authorList>
    </citation>
    <scope>NUCLEOTIDE SEQUENCE</scope>
    <source>
        <strain evidence="3">SING2019-196</strain>
    </source>
</reference>
<dbReference type="EMBL" id="BSYO01000010">
    <property type="protein sequence ID" value="GMH11116.1"/>
    <property type="molecule type" value="Genomic_DNA"/>
</dbReference>
<accession>A0AAD3XNU9</accession>
<dbReference type="Pfam" id="PF07876">
    <property type="entry name" value="Dabb"/>
    <property type="match status" value="1"/>
</dbReference>
<dbReference type="AlphaFoldDB" id="A0AAD3XNU9"/>
<organism evidence="3 4">
    <name type="scientific">Nepenthes gracilis</name>
    <name type="common">Slender pitcher plant</name>
    <dbReference type="NCBI Taxonomy" id="150966"/>
    <lineage>
        <taxon>Eukaryota</taxon>
        <taxon>Viridiplantae</taxon>
        <taxon>Streptophyta</taxon>
        <taxon>Embryophyta</taxon>
        <taxon>Tracheophyta</taxon>
        <taxon>Spermatophyta</taxon>
        <taxon>Magnoliopsida</taxon>
        <taxon>eudicotyledons</taxon>
        <taxon>Gunneridae</taxon>
        <taxon>Pentapetalae</taxon>
        <taxon>Caryophyllales</taxon>
        <taxon>Nepenthaceae</taxon>
        <taxon>Nepenthes</taxon>
    </lineage>
</organism>
<evidence type="ECO:0000259" key="2">
    <source>
        <dbReference type="PROSITE" id="PS51502"/>
    </source>
</evidence>
<evidence type="ECO:0000313" key="3">
    <source>
        <dbReference type="EMBL" id="GMH11116.1"/>
    </source>
</evidence>
<dbReference type="PANTHER" id="PTHR33178">
    <property type="match status" value="1"/>
</dbReference>
<dbReference type="Proteomes" id="UP001279734">
    <property type="component" value="Unassembled WGS sequence"/>
</dbReference>
<dbReference type="SUPFAM" id="SSF54909">
    <property type="entry name" value="Dimeric alpha+beta barrel"/>
    <property type="match status" value="1"/>
</dbReference>
<dbReference type="InterPro" id="IPR044662">
    <property type="entry name" value="HS1/DABB1-like"/>
</dbReference>
<dbReference type="SMART" id="SM00886">
    <property type="entry name" value="Dabb"/>
    <property type="match status" value="1"/>
</dbReference>
<dbReference type="InterPro" id="IPR011008">
    <property type="entry name" value="Dimeric_a/b-barrel"/>
</dbReference>
<keyword evidence="4" id="KW-1185">Reference proteome</keyword>
<dbReference type="PANTHER" id="PTHR33178:SF4">
    <property type="entry name" value="EXPRESSED PROTEIN"/>
    <property type="match status" value="1"/>
</dbReference>
<feature type="domain" description="Stress-response A/B barrel" evidence="2">
    <location>
        <begin position="6"/>
        <end position="98"/>
    </location>
</feature>
<evidence type="ECO:0000256" key="1">
    <source>
        <dbReference type="ARBA" id="ARBA00011738"/>
    </source>
</evidence>
<sequence length="121" mass="13406">MPTEEMKHLVVAKFKEGVVVEDVIKGMEKLVLQIDAAKSFEWGQDVGSEETLRQGFTHAFLMTFGNKQDFNAFLSHPDHVEFSATFSAAIEKVVLLDFPAFLVKPAKTTDPAEEEPPSPPA</sequence>
<proteinExistence type="predicted"/>
<dbReference type="Gene3D" id="3.30.70.100">
    <property type="match status" value="1"/>
</dbReference>
<dbReference type="InterPro" id="IPR013097">
    <property type="entry name" value="Dabb"/>
</dbReference>
<evidence type="ECO:0000313" key="4">
    <source>
        <dbReference type="Proteomes" id="UP001279734"/>
    </source>
</evidence>
<gene>
    <name evidence="3" type="ORF">Nepgr_012957</name>
</gene>
<name>A0AAD3XNU9_NEPGR</name>
<comment type="caution">
    <text evidence="3">The sequence shown here is derived from an EMBL/GenBank/DDBJ whole genome shotgun (WGS) entry which is preliminary data.</text>
</comment>
<comment type="subunit">
    <text evidence="1">Homodimer.</text>
</comment>